<proteinExistence type="inferred from homology"/>
<dbReference type="SUPFAM" id="SSF52499">
    <property type="entry name" value="Isochorismatase-like hydrolases"/>
    <property type="match status" value="1"/>
</dbReference>
<organism evidence="5 6">
    <name type="scientific">Penicilliopsis zonata CBS 506.65</name>
    <dbReference type="NCBI Taxonomy" id="1073090"/>
    <lineage>
        <taxon>Eukaryota</taxon>
        <taxon>Fungi</taxon>
        <taxon>Dikarya</taxon>
        <taxon>Ascomycota</taxon>
        <taxon>Pezizomycotina</taxon>
        <taxon>Eurotiomycetes</taxon>
        <taxon>Eurotiomycetidae</taxon>
        <taxon>Eurotiales</taxon>
        <taxon>Aspergillaceae</taxon>
        <taxon>Penicilliopsis</taxon>
    </lineage>
</organism>
<feature type="chain" id="PRO_5013109598" description="Isochorismatase-like domain-containing protein" evidence="3">
    <location>
        <begin position="23"/>
        <end position="232"/>
    </location>
</feature>
<dbReference type="PANTHER" id="PTHR43540:SF1">
    <property type="entry name" value="ISOCHORISMATASE HYDROLASE"/>
    <property type="match status" value="1"/>
</dbReference>
<dbReference type="Gene3D" id="3.40.50.850">
    <property type="entry name" value="Isochorismatase-like"/>
    <property type="match status" value="1"/>
</dbReference>
<name>A0A1L9SIC3_9EURO</name>
<reference evidence="6" key="1">
    <citation type="journal article" date="2017" name="Genome Biol.">
        <title>Comparative genomics reveals high biological diversity and specific adaptations in the industrially and medically important fungal genus Aspergillus.</title>
        <authorList>
            <person name="de Vries R.P."/>
            <person name="Riley R."/>
            <person name="Wiebenga A."/>
            <person name="Aguilar-Osorio G."/>
            <person name="Amillis S."/>
            <person name="Uchima C.A."/>
            <person name="Anderluh G."/>
            <person name="Asadollahi M."/>
            <person name="Askin M."/>
            <person name="Barry K."/>
            <person name="Battaglia E."/>
            <person name="Bayram O."/>
            <person name="Benocci T."/>
            <person name="Braus-Stromeyer S.A."/>
            <person name="Caldana C."/>
            <person name="Canovas D."/>
            <person name="Cerqueira G.C."/>
            <person name="Chen F."/>
            <person name="Chen W."/>
            <person name="Choi C."/>
            <person name="Clum A."/>
            <person name="Dos Santos R.A."/>
            <person name="Damasio A.R."/>
            <person name="Diallinas G."/>
            <person name="Emri T."/>
            <person name="Fekete E."/>
            <person name="Flipphi M."/>
            <person name="Freyberg S."/>
            <person name="Gallo A."/>
            <person name="Gournas C."/>
            <person name="Habgood R."/>
            <person name="Hainaut M."/>
            <person name="Harispe M.L."/>
            <person name="Henrissat B."/>
            <person name="Hilden K.S."/>
            <person name="Hope R."/>
            <person name="Hossain A."/>
            <person name="Karabika E."/>
            <person name="Karaffa L."/>
            <person name="Karanyi Z."/>
            <person name="Krasevec N."/>
            <person name="Kuo A."/>
            <person name="Kusch H."/>
            <person name="LaButti K."/>
            <person name="Lagendijk E.L."/>
            <person name="Lapidus A."/>
            <person name="Levasseur A."/>
            <person name="Lindquist E."/>
            <person name="Lipzen A."/>
            <person name="Logrieco A.F."/>
            <person name="MacCabe A."/>
            <person name="Maekelae M.R."/>
            <person name="Malavazi I."/>
            <person name="Melin P."/>
            <person name="Meyer V."/>
            <person name="Mielnichuk N."/>
            <person name="Miskei M."/>
            <person name="Molnar A.P."/>
            <person name="Mule G."/>
            <person name="Ngan C.Y."/>
            <person name="Orejas M."/>
            <person name="Orosz E."/>
            <person name="Ouedraogo J.P."/>
            <person name="Overkamp K.M."/>
            <person name="Park H.-S."/>
            <person name="Perrone G."/>
            <person name="Piumi F."/>
            <person name="Punt P.J."/>
            <person name="Ram A.F."/>
            <person name="Ramon A."/>
            <person name="Rauscher S."/>
            <person name="Record E."/>
            <person name="Riano-Pachon D.M."/>
            <person name="Robert V."/>
            <person name="Roehrig J."/>
            <person name="Ruller R."/>
            <person name="Salamov A."/>
            <person name="Salih N.S."/>
            <person name="Samson R.A."/>
            <person name="Sandor E."/>
            <person name="Sanguinetti M."/>
            <person name="Schuetze T."/>
            <person name="Sepcic K."/>
            <person name="Shelest E."/>
            <person name="Sherlock G."/>
            <person name="Sophianopoulou V."/>
            <person name="Squina F.M."/>
            <person name="Sun H."/>
            <person name="Susca A."/>
            <person name="Todd R.B."/>
            <person name="Tsang A."/>
            <person name="Unkles S.E."/>
            <person name="van de Wiele N."/>
            <person name="van Rossen-Uffink D."/>
            <person name="Oliveira J.V."/>
            <person name="Vesth T.C."/>
            <person name="Visser J."/>
            <person name="Yu J.-H."/>
            <person name="Zhou M."/>
            <person name="Andersen M.R."/>
            <person name="Archer D.B."/>
            <person name="Baker S.E."/>
            <person name="Benoit I."/>
            <person name="Brakhage A.A."/>
            <person name="Braus G.H."/>
            <person name="Fischer R."/>
            <person name="Frisvad J.C."/>
            <person name="Goldman G.H."/>
            <person name="Houbraken J."/>
            <person name="Oakley B."/>
            <person name="Pocsi I."/>
            <person name="Scazzocchio C."/>
            <person name="Seiboth B."/>
            <person name="vanKuyk P.A."/>
            <person name="Wortman J."/>
            <person name="Dyer P.S."/>
            <person name="Grigoriev I.V."/>
        </authorList>
    </citation>
    <scope>NUCLEOTIDE SEQUENCE [LARGE SCALE GENOMIC DNA]</scope>
    <source>
        <strain evidence="6">CBS 506.65</strain>
    </source>
</reference>
<keyword evidence="3" id="KW-0732">Signal</keyword>
<evidence type="ECO:0000256" key="1">
    <source>
        <dbReference type="ARBA" id="ARBA00006336"/>
    </source>
</evidence>
<evidence type="ECO:0000256" key="3">
    <source>
        <dbReference type="SAM" id="SignalP"/>
    </source>
</evidence>
<feature type="domain" description="Isochorismatase-like" evidence="4">
    <location>
        <begin position="34"/>
        <end position="193"/>
    </location>
</feature>
<accession>A0A1L9SIC3</accession>
<dbReference type="Proteomes" id="UP000184188">
    <property type="component" value="Unassembled WGS sequence"/>
</dbReference>
<evidence type="ECO:0000259" key="4">
    <source>
        <dbReference type="Pfam" id="PF00857"/>
    </source>
</evidence>
<dbReference type="PANTHER" id="PTHR43540">
    <property type="entry name" value="PEROXYUREIDOACRYLATE/UREIDOACRYLATE AMIDOHYDROLASE-RELATED"/>
    <property type="match status" value="1"/>
</dbReference>
<keyword evidence="6" id="KW-1185">Reference proteome</keyword>
<dbReference type="AlphaFoldDB" id="A0A1L9SIC3"/>
<feature type="signal peptide" evidence="3">
    <location>
        <begin position="1"/>
        <end position="22"/>
    </location>
</feature>
<dbReference type="InterPro" id="IPR050272">
    <property type="entry name" value="Isochorismatase-like_hydrls"/>
</dbReference>
<keyword evidence="2" id="KW-0378">Hydrolase</keyword>
<dbReference type="RefSeq" id="XP_022581343.1">
    <property type="nucleotide sequence ID" value="XM_022722825.1"/>
</dbReference>
<protein>
    <recommendedName>
        <fullName evidence="4">Isochorismatase-like domain-containing protein</fullName>
    </recommendedName>
</protein>
<dbReference type="GO" id="GO:0016787">
    <property type="term" value="F:hydrolase activity"/>
    <property type="evidence" value="ECO:0007669"/>
    <property type="project" value="UniProtKB-KW"/>
</dbReference>
<evidence type="ECO:0000256" key="2">
    <source>
        <dbReference type="ARBA" id="ARBA00022801"/>
    </source>
</evidence>
<dbReference type="Pfam" id="PF00857">
    <property type="entry name" value="Isochorismatase"/>
    <property type="match status" value="1"/>
</dbReference>
<comment type="similarity">
    <text evidence="1">Belongs to the isochorismatase family.</text>
</comment>
<dbReference type="OrthoDB" id="1739143at2759"/>
<sequence>MKFSSSSIYAFAALCLSQISAASSSNLTFGENYAVLNLDLISGAVAYVNTTTSGEKWINNTATWINTVHQQSPPPLSIFTRIYYANTKRPELGADTPYATAAAVLGNATATSAISEIYPAFVPLPNWDVVLEKARYYAGAGNSLEEILRAQKIDTVILSGISGAGVVLSTAYRLFDLDYRVIVISNNTIDLPPYGDALTDVICNELLPTLDIEVITVDEAIAALNRSGPAVY</sequence>
<dbReference type="InterPro" id="IPR000868">
    <property type="entry name" value="Isochorismatase-like_dom"/>
</dbReference>
<gene>
    <name evidence="5" type="ORF">ASPZODRAFT_131722</name>
</gene>
<dbReference type="GeneID" id="34609290"/>
<dbReference type="VEuPathDB" id="FungiDB:ASPZODRAFT_131722"/>
<dbReference type="InterPro" id="IPR036380">
    <property type="entry name" value="Isochorismatase-like_sf"/>
</dbReference>
<dbReference type="EMBL" id="KV878341">
    <property type="protein sequence ID" value="OJJ46833.1"/>
    <property type="molecule type" value="Genomic_DNA"/>
</dbReference>
<evidence type="ECO:0000313" key="5">
    <source>
        <dbReference type="EMBL" id="OJJ46833.1"/>
    </source>
</evidence>
<evidence type="ECO:0000313" key="6">
    <source>
        <dbReference type="Proteomes" id="UP000184188"/>
    </source>
</evidence>